<keyword evidence="1" id="KW-0812">Transmembrane</keyword>
<organism evidence="2 3">
    <name type="scientific">Streptomyces montanisoli</name>
    <dbReference type="NCBI Taxonomy" id="2798581"/>
    <lineage>
        <taxon>Bacteria</taxon>
        <taxon>Bacillati</taxon>
        <taxon>Actinomycetota</taxon>
        <taxon>Actinomycetes</taxon>
        <taxon>Kitasatosporales</taxon>
        <taxon>Streptomycetaceae</taxon>
        <taxon>Streptomyces</taxon>
    </lineage>
</organism>
<proteinExistence type="predicted"/>
<dbReference type="AlphaFoldDB" id="A0A940MA31"/>
<keyword evidence="1" id="KW-0472">Membrane</keyword>
<sequence length="745" mass="78546">MPAKRAVPDIAVVAVAEDAAVSRSLCRFLHDVGLAPGDDAGSADIAVVVISESSVDDPVWQERVDGCQGARVVPVRVDGVRSSRAPKWLRSLNWVNLDVNSPVDAFGMVFVAAVSDPRHVRELRNLRAQADAWTGAERSPERLIGDHRQAAEARELLALLREDGYIDTSGSVGDFVQASYRHTGKQRRRTRRRRTVATVFAVAMALIVAVTLPRILKTRGTDFNALVSFGDPAVSRVMPQWTSLQSASLLLRGNAHQKSLARQSLASLLSLPWSLGEPVVEIGGRSETIDGVALLPGGGQAALLVRDVPTGVDSLGLYDVHQGAVRRQIRLGAGYADIAAGGDGRTVVAVGKKGTAVIDLLSRKVRRFAHVESGYAVAGMTRRGDVVVGRRHQLVVGSVHDGAFRSVGPRYDELLDVRPTGDGGARALVVAAPGHYRLLNALTGAVLASADTGKPLIAAGAVAPDEVSAVFAGADRQLWRLVPGHAPAATGVAVPDRTETMGLLRDGRVVVGGQDQPAHVVRLADGGDLGTVCSDVPQLRILEMSLYGDQLGCWGLYNTTLWQAPPGPLPAHTPPPDAGLSTKAGADGPTATVRADGGRILVKPAGRNGFSLRLFNDAISVMALSADGSQLVAATSRGEVAVVSLRMGDDVPRVVASWRIPGGQPATAAGWSGTSPLVRAGDGLLWRVPSCPGCTTDQGLIARLKARLNGCWIPRQLKNVDAATRRTLDAHECRPLPEPSTPVED</sequence>
<reference evidence="2" key="1">
    <citation type="submission" date="2021-03" db="EMBL/GenBank/DDBJ databases">
        <title>Whole genome sequence of Streptomyces bomunensis MMS17-BM035.</title>
        <authorList>
            <person name="Lee J.H."/>
        </authorList>
    </citation>
    <scope>NUCLEOTIDE SEQUENCE</scope>
    <source>
        <strain evidence="2">MMS17-BM035</strain>
    </source>
</reference>
<dbReference type="SUPFAM" id="SSF50998">
    <property type="entry name" value="Quinoprotein alcohol dehydrogenase-like"/>
    <property type="match status" value="1"/>
</dbReference>
<dbReference type="InterPro" id="IPR011047">
    <property type="entry name" value="Quinoprotein_ADH-like_sf"/>
</dbReference>
<feature type="transmembrane region" description="Helical" evidence="1">
    <location>
        <begin position="195"/>
        <end position="216"/>
    </location>
</feature>
<dbReference type="RefSeq" id="WP_209338916.1">
    <property type="nucleotide sequence ID" value="NZ_JAGIQL010000016.1"/>
</dbReference>
<comment type="caution">
    <text evidence="2">The sequence shown here is derived from an EMBL/GenBank/DDBJ whole genome shotgun (WGS) entry which is preliminary data.</text>
</comment>
<evidence type="ECO:0000313" key="3">
    <source>
        <dbReference type="Proteomes" id="UP000670475"/>
    </source>
</evidence>
<keyword evidence="1" id="KW-1133">Transmembrane helix</keyword>
<protein>
    <submittedName>
        <fullName evidence="2">Uncharacterized protein</fullName>
    </submittedName>
</protein>
<evidence type="ECO:0000256" key="1">
    <source>
        <dbReference type="SAM" id="Phobius"/>
    </source>
</evidence>
<dbReference type="EMBL" id="JAGIQL010000016">
    <property type="protein sequence ID" value="MBP0457138.1"/>
    <property type="molecule type" value="Genomic_DNA"/>
</dbReference>
<keyword evidence="3" id="KW-1185">Reference proteome</keyword>
<name>A0A940MA31_9ACTN</name>
<evidence type="ECO:0000313" key="2">
    <source>
        <dbReference type="EMBL" id="MBP0457138.1"/>
    </source>
</evidence>
<gene>
    <name evidence="2" type="ORF">JFN87_06445</name>
</gene>
<dbReference type="Proteomes" id="UP000670475">
    <property type="component" value="Unassembled WGS sequence"/>
</dbReference>
<accession>A0A940MA31</accession>